<feature type="compositionally biased region" description="Acidic residues" evidence="4">
    <location>
        <begin position="58"/>
        <end position="70"/>
    </location>
</feature>
<feature type="compositionally biased region" description="Polar residues" evidence="4">
    <location>
        <begin position="211"/>
        <end position="222"/>
    </location>
</feature>
<feature type="compositionally biased region" description="Basic and acidic residues" evidence="4">
    <location>
        <begin position="646"/>
        <end position="661"/>
    </location>
</feature>
<feature type="domain" description="DH" evidence="6">
    <location>
        <begin position="321"/>
        <end position="503"/>
    </location>
</feature>
<feature type="compositionally biased region" description="Low complexity" evidence="4">
    <location>
        <begin position="19"/>
        <end position="31"/>
    </location>
</feature>
<accession>A0ABR3Q4A5</accession>
<keyword evidence="8" id="KW-1185">Reference proteome</keyword>
<dbReference type="InterPro" id="IPR001331">
    <property type="entry name" value="GDS_CDC24_CS"/>
</dbReference>
<dbReference type="InterPro" id="IPR051480">
    <property type="entry name" value="Endocytic_GEF_Adapter"/>
</dbReference>
<dbReference type="InterPro" id="IPR000219">
    <property type="entry name" value="DH_dom"/>
</dbReference>
<dbReference type="SMART" id="SM00233">
    <property type="entry name" value="PH"/>
    <property type="match status" value="1"/>
</dbReference>
<feature type="compositionally biased region" description="Polar residues" evidence="4">
    <location>
        <begin position="36"/>
        <end position="56"/>
    </location>
</feature>
<dbReference type="EMBL" id="JBBXJM010000003">
    <property type="protein sequence ID" value="KAL1409574.1"/>
    <property type="molecule type" value="Genomic_DNA"/>
</dbReference>
<feature type="region of interest" description="Disordered" evidence="4">
    <location>
        <begin position="631"/>
        <end position="742"/>
    </location>
</feature>
<evidence type="ECO:0000259" key="6">
    <source>
        <dbReference type="PROSITE" id="PS50010"/>
    </source>
</evidence>
<evidence type="ECO:0000256" key="4">
    <source>
        <dbReference type="SAM" id="MobiDB-lite"/>
    </source>
</evidence>
<organism evidence="7 8">
    <name type="scientific">Vanrija albida</name>
    <dbReference type="NCBI Taxonomy" id="181172"/>
    <lineage>
        <taxon>Eukaryota</taxon>
        <taxon>Fungi</taxon>
        <taxon>Dikarya</taxon>
        <taxon>Basidiomycota</taxon>
        <taxon>Agaricomycotina</taxon>
        <taxon>Tremellomycetes</taxon>
        <taxon>Trichosporonales</taxon>
        <taxon>Trichosporonaceae</taxon>
        <taxon>Vanrija</taxon>
    </lineage>
</organism>
<evidence type="ECO:0000256" key="1">
    <source>
        <dbReference type="ARBA" id="ARBA00004496"/>
    </source>
</evidence>
<dbReference type="Gene3D" id="2.30.29.30">
    <property type="entry name" value="Pleckstrin-homology domain (PH domain)/Phosphotyrosine-binding domain (PTB)"/>
    <property type="match status" value="1"/>
</dbReference>
<dbReference type="Gene3D" id="1.20.900.10">
    <property type="entry name" value="Dbl homology (DH) domain"/>
    <property type="match status" value="1"/>
</dbReference>
<dbReference type="SMART" id="SM00325">
    <property type="entry name" value="RhoGEF"/>
    <property type="match status" value="1"/>
</dbReference>
<dbReference type="PROSITE" id="PS00741">
    <property type="entry name" value="DH_1"/>
    <property type="match status" value="1"/>
</dbReference>
<dbReference type="Proteomes" id="UP001565368">
    <property type="component" value="Unassembled WGS sequence"/>
</dbReference>
<evidence type="ECO:0000313" key="8">
    <source>
        <dbReference type="Proteomes" id="UP001565368"/>
    </source>
</evidence>
<keyword evidence="2" id="KW-0963">Cytoplasm</keyword>
<reference evidence="7 8" key="1">
    <citation type="submission" date="2023-08" db="EMBL/GenBank/DDBJ databases">
        <title>Annotated Genome Sequence of Vanrija albida AlHP1.</title>
        <authorList>
            <person name="Herzog R."/>
        </authorList>
    </citation>
    <scope>NUCLEOTIDE SEQUENCE [LARGE SCALE GENOMIC DNA]</scope>
    <source>
        <strain evidence="7 8">AlHP1</strain>
    </source>
</reference>
<evidence type="ECO:0000256" key="3">
    <source>
        <dbReference type="SAM" id="Coils"/>
    </source>
</evidence>
<gene>
    <name evidence="7" type="ORF">Q8F55_003565</name>
</gene>
<feature type="compositionally biased region" description="Basic and acidic residues" evidence="4">
    <location>
        <begin position="84"/>
        <end position="115"/>
    </location>
</feature>
<dbReference type="PROSITE" id="PS50003">
    <property type="entry name" value="PH_DOMAIN"/>
    <property type="match status" value="1"/>
</dbReference>
<comment type="caution">
    <text evidence="7">The sequence shown here is derived from an EMBL/GenBank/DDBJ whole genome shotgun (WGS) entry which is preliminary data.</text>
</comment>
<evidence type="ECO:0008006" key="9">
    <source>
        <dbReference type="Google" id="ProtNLM"/>
    </source>
</evidence>
<dbReference type="InterPro" id="IPR011993">
    <property type="entry name" value="PH-like_dom_sf"/>
</dbReference>
<sequence length="765" mass="83796">MAQFPPLSVITSTIDEADSAPATATAPALSAKHLATPTSSSLGLPSRSRTASVSQYSVDEDGGESSDEDSVLSYWSSDDESDHEEIVDRKAKQAAEVEKAKKEEEKKRREQERQKALAAAGLKIRSEAPGIPVDAQRKAAATRRRRPAPAVPQRDKKPSASPSAADKDLPQMTLATTPDIQVQDAYARYEQFLSDATAKPSAAPTPRPTSIVVSSRPTSMVEASSPAPSTASRSSAFSGFLGRLGVGHTAAQERTTPKISGPIVSGPILGGPIGAPLTPSSLASSLTPASEAPEPASDFGKTWGSLVDPSVLSTMTTQERKRQESIFEFIATESSYVRDLQLIVGVFYAKLMTILDDKSLTVIFANVEDILMFNSGFLSSLDDRQKACRLYVDTIGDILADNLINLDVYRPYCVNQDTAAKLLQQLRKQDARLEATLMDIKVNNPSVRGLDLSSFLLQPMQRLTRYPLLLKQIAHYTQPDQDLEAVQRALASTERTVARINEDVREAESLDRLRVLSEDLWVGGEGRIDLTEPTAFQGPRKLIKEGSVAKAKSGRKLTMVLCTDVVILIEAGHLYRMPIPLFDVDVRNGRDDVSFALGVGSDVIRLKAPSNKERIEWIAMLSKARRDAVDARRDAGGAVPASSVRSRSDSVQPRDSREQRRQSNYGGYDEQRRQSNYGGYDEQRRPTSGYGFDDAPAPRLSYDAPAQPAPPRRPVSGYEYRAELDKHTPAPPPRPDYVQSYPGQRVYDDAHTYAGRGENMYNHEF</sequence>
<comment type="subcellular location">
    <subcellularLocation>
        <location evidence="1">Cytoplasm</location>
    </subcellularLocation>
</comment>
<feature type="region of interest" description="Disordered" evidence="4">
    <location>
        <begin position="14"/>
        <end position="171"/>
    </location>
</feature>
<dbReference type="InterPro" id="IPR035899">
    <property type="entry name" value="DBL_dom_sf"/>
</dbReference>
<dbReference type="SUPFAM" id="SSF50729">
    <property type="entry name" value="PH domain-like"/>
    <property type="match status" value="1"/>
</dbReference>
<proteinExistence type="predicted"/>
<dbReference type="PANTHER" id="PTHR46006:SF6">
    <property type="entry name" value="INTERSECTIN-2 ISOFORM X1"/>
    <property type="match status" value="1"/>
</dbReference>
<feature type="compositionally biased region" description="Low complexity" evidence="4">
    <location>
        <begin position="223"/>
        <end position="234"/>
    </location>
</feature>
<dbReference type="Pfam" id="PF00621">
    <property type="entry name" value="RhoGEF"/>
    <property type="match status" value="1"/>
</dbReference>
<dbReference type="CDD" id="cd00160">
    <property type="entry name" value="RhoGEF"/>
    <property type="match status" value="1"/>
</dbReference>
<protein>
    <recommendedName>
        <fullName evidence="9">DH domain-containing protein</fullName>
    </recommendedName>
</protein>
<evidence type="ECO:0000259" key="5">
    <source>
        <dbReference type="PROSITE" id="PS50003"/>
    </source>
</evidence>
<dbReference type="RefSeq" id="XP_069209518.1">
    <property type="nucleotide sequence ID" value="XM_069352100.1"/>
</dbReference>
<dbReference type="PROSITE" id="PS50010">
    <property type="entry name" value="DH_2"/>
    <property type="match status" value="1"/>
</dbReference>
<name>A0ABR3Q4A5_9TREE</name>
<dbReference type="InterPro" id="IPR001849">
    <property type="entry name" value="PH_domain"/>
</dbReference>
<dbReference type="GeneID" id="95984608"/>
<feature type="domain" description="PH" evidence="5">
    <location>
        <begin position="541"/>
        <end position="626"/>
    </location>
</feature>
<dbReference type="PANTHER" id="PTHR46006">
    <property type="entry name" value="RHO GUANINE NUCLEOTIDE EXCHANGE FACTOR AT 64C, ISOFORM A"/>
    <property type="match status" value="1"/>
</dbReference>
<keyword evidence="3" id="KW-0175">Coiled coil</keyword>
<feature type="coiled-coil region" evidence="3">
    <location>
        <begin position="483"/>
        <end position="510"/>
    </location>
</feature>
<dbReference type="SUPFAM" id="SSF48065">
    <property type="entry name" value="DBL homology domain (DH-domain)"/>
    <property type="match status" value="1"/>
</dbReference>
<feature type="region of interest" description="Disordered" evidence="4">
    <location>
        <begin position="196"/>
        <end position="234"/>
    </location>
</feature>
<evidence type="ECO:0000313" key="7">
    <source>
        <dbReference type="EMBL" id="KAL1409574.1"/>
    </source>
</evidence>
<evidence type="ECO:0000256" key="2">
    <source>
        <dbReference type="ARBA" id="ARBA00022490"/>
    </source>
</evidence>